<dbReference type="InterPro" id="IPR019819">
    <property type="entry name" value="Carboxylesterase_B_CS"/>
</dbReference>
<name>A0A8B7XFX5_ACAPL</name>
<dbReference type="OMA" id="AVASHIW"/>
<dbReference type="Pfam" id="PF00135">
    <property type="entry name" value="COesterase"/>
    <property type="match status" value="1"/>
</dbReference>
<dbReference type="InterPro" id="IPR002018">
    <property type="entry name" value="CarbesteraseB"/>
</dbReference>
<proteinExistence type="inferred from homology"/>
<protein>
    <submittedName>
        <fullName evidence="6">Fatty acyl-CoA hydrolase precursor, medium chain-like</fullName>
    </submittedName>
</protein>
<dbReference type="GeneID" id="110973293"/>
<dbReference type="RefSeq" id="XP_022079678.1">
    <property type="nucleotide sequence ID" value="XM_022223986.1"/>
</dbReference>
<dbReference type="Gene3D" id="3.40.50.1820">
    <property type="entry name" value="alpha/beta hydrolase"/>
    <property type="match status" value="1"/>
</dbReference>
<dbReference type="InterPro" id="IPR029058">
    <property type="entry name" value="AB_hydrolase_fold"/>
</dbReference>
<evidence type="ECO:0000313" key="6">
    <source>
        <dbReference type="RefSeq" id="XP_022079678.1"/>
    </source>
</evidence>
<comment type="similarity">
    <text evidence="1">Belongs to the type-B carboxylesterase/lipase family.</text>
</comment>
<dbReference type="SUPFAM" id="SSF53474">
    <property type="entry name" value="alpha/beta-Hydrolases"/>
    <property type="match status" value="1"/>
</dbReference>
<evidence type="ECO:0000313" key="5">
    <source>
        <dbReference type="Proteomes" id="UP000694845"/>
    </source>
</evidence>
<dbReference type="PANTHER" id="PTHR43903">
    <property type="entry name" value="NEUROLIGIN"/>
    <property type="match status" value="1"/>
</dbReference>
<gene>
    <name evidence="6" type="primary">LOC110973293</name>
</gene>
<feature type="domain" description="Carboxylesterase type B" evidence="4">
    <location>
        <begin position="33"/>
        <end position="501"/>
    </location>
</feature>
<dbReference type="OrthoDB" id="408631at2759"/>
<dbReference type="AlphaFoldDB" id="A0A8B7XFX5"/>
<evidence type="ECO:0000259" key="4">
    <source>
        <dbReference type="Pfam" id="PF00135"/>
    </source>
</evidence>
<feature type="signal peptide" evidence="3">
    <location>
        <begin position="1"/>
        <end position="26"/>
    </location>
</feature>
<evidence type="ECO:0000256" key="3">
    <source>
        <dbReference type="SAM" id="SignalP"/>
    </source>
</evidence>
<dbReference type="Proteomes" id="UP000694845">
    <property type="component" value="Unplaced"/>
</dbReference>
<feature type="chain" id="PRO_5034714350" evidence="3">
    <location>
        <begin position="27"/>
        <end position="501"/>
    </location>
</feature>
<accession>A0A8B7XFX5</accession>
<reference evidence="6" key="1">
    <citation type="submission" date="2025-08" db="UniProtKB">
        <authorList>
            <consortium name="RefSeq"/>
        </authorList>
    </citation>
    <scope>IDENTIFICATION</scope>
</reference>
<sequence length="501" mass="54374">MMEAKVKFLVIPTVFLSLFLSKLGTCQEFDRSSRIIHTPLGSLVGVNYPGADGNVAWTTYKGIPFAEPPVGPLRFAQPKPKEPWQDVLNATEYGPECPQPQRDYTSEDCLTLNLFVPTVNVTEGPLAVMVWIHGGGFESGAGSHYDGSVLAVRGRVIVVTVNYRLGVLGFLSTGDDSAKGNYGLWDQRLAIQWVKENIAYFQGDADRITIFGESAGGISIGMQVISPVNNRSLFQRAILESGTAKAVFTDSHEGAASRTKQMGLLLQCNNVDDSRKLIECLRAATAEDILKAAEKLVLTVVQLSPYNPTIDGDFLPDYIHHLSASGLASQYDLIVGSNSDEGSLALNSGIIPPNIDSSLMPFIIALAVSPVCDCTNYLDLTETATFFYTASTGLDDGRQNVRTVLEMSGDSLFVAPATATARHHSLLSDKYNHSSTSYMYYFTYLSEVESNPFPPDLIDGAGHGFEINFVFGTYLITHPGSVSAKLSQSMVAFWSNFAKHG</sequence>
<evidence type="ECO:0000256" key="2">
    <source>
        <dbReference type="ARBA" id="ARBA00022729"/>
    </source>
</evidence>
<dbReference type="PROSITE" id="PS00941">
    <property type="entry name" value="CARBOXYLESTERASE_B_2"/>
    <property type="match status" value="1"/>
</dbReference>
<keyword evidence="5" id="KW-1185">Reference proteome</keyword>
<organism evidence="5 6">
    <name type="scientific">Acanthaster planci</name>
    <name type="common">Crown-of-thorns starfish</name>
    <dbReference type="NCBI Taxonomy" id="133434"/>
    <lineage>
        <taxon>Eukaryota</taxon>
        <taxon>Metazoa</taxon>
        <taxon>Echinodermata</taxon>
        <taxon>Eleutherozoa</taxon>
        <taxon>Asterozoa</taxon>
        <taxon>Asteroidea</taxon>
        <taxon>Valvatacea</taxon>
        <taxon>Valvatida</taxon>
        <taxon>Acanthasteridae</taxon>
        <taxon>Acanthaster</taxon>
    </lineage>
</organism>
<evidence type="ECO:0000256" key="1">
    <source>
        <dbReference type="ARBA" id="ARBA00005964"/>
    </source>
</evidence>
<keyword evidence="2 3" id="KW-0732">Signal</keyword>
<dbReference type="KEGG" id="aplc:110973293"/>
<dbReference type="InterPro" id="IPR051093">
    <property type="entry name" value="Neuroligin/BSAL"/>
</dbReference>